<dbReference type="PANTHER" id="PTHR46502:SF2">
    <property type="entry name" value="16 KDA PHLOEM PROTEIN 2"/>
    <property type="match status" value="1"/>
</dbReference>
<keyword evidence="1" id="KW-0479">Metal-binding</keyword>
<dbReference type="Gene3D" id="2.60.40.150">
    <property type="entry name" value="C2 domain"/>
    <property type="match status" value="1"/>
</dbReference>
<dbReference type="GO" id="GO:0046872">
    <property type="term" value="F:metal ion binding"/>
    <property type="evidence" value="ECO:0007669"/>
    <property type="project" value="UniProtKB-KW"/>
</dbReference>
<dbReference type="EMBL" id="CM010636">
    <property type="protein sequence ID" value="RID44622.1"/>
    <property type="molecule type" value="Genomic_DNA"/>
</dbReference>
<evidence type="ECO:0000313" key="5">
    <source>
        <dbReference type="EMBL" id="RID44622.1"/>
    </source>
</evidence>
<sequence length="200" mass="22739">MKRTNLISFLKIQPIRQKPHISLLGSESFTFSLTIKRKKKQSRRERRKKERRKMPHGTLEVVLVSAKGLEDTDFLNSMDPYVQFTCRTQDQKSNIASGQGTTPEWNETFIFNVSEGTTELKAKIFDKDVGTEDDPVGEATIPLEPVFLEGDIPPSAYNVVKDGEFKGEIWIALSFKPSENRSRGVEEESYGGWKNSEASY</sequence>
<dbReference type="InterPro" id="IPR035892">
    <property type="entry name" value="C2_domain_sf"/>
</dbReference>
<dbReference type="SMART" id="SM00239">
    <property type="entry name" value="C2"/>
    <property type="match status" value="1"/>
</dbReference>
<feature type="domain" description="C2" evidence="4">
    <location>
        <begin position="40"/>
        <end position="156"/>
    </location>
</feature>
<dbReference type="SUPFAM" id="SSF49562">
    <property type="entry name" value="C2 domain (Calcium/lipid-binding domain, CaLB)"/>
    <property type="match status" value="1"/>
</dbReference>
<feature type="region of interest" description="Disordered" evidence="3">
    <location>
        <begin position="179"/>
        <end position="200"/>
    </location>
</feature>
<dbReference type="Pfam" id="PF00168">
    <property type="entry name" value="C2"/>
    <property type="match status" value="1"/>
</dbReference>
<dbReference type="Proteomes" id="UP000264353">
    <property type="component" value="Chromosome A9"/>
</dbReference>
<reference evidence="5 6" key="1">
    <citation type="submission" date="2018-06" db="EMBL/GenBank/DDBJ databases">
        <title>WGS assembly of Brassica rapa FPsc.</title>
        <authorList>
            <person name="Bowman J."/>
            <person name="Kohchi T."/>
            <person name="Yamato K."/>
            <person name="Jenkins J."/>
            <person name="Shu S."/>
            <person name="Ishizaki K."/>
            <person name="Yamaoka S."/>
            <person name="Nishihama R."/>
            <person name="Nakamura Y."/>
            <person name="Berger F."/>
            <person name="Adam C."/>
            <person name="Aki S."/>
            <person name="Althoff F."/>
            <person name="Araki T."/>
            <person name="Arteaga-Vazquez M."/>
            <person name="Balasubrmanian S."/>
            <person name="Bauer D."/>
            <person name="Boehm C."/>
            <person name="Briginshaw L."/>
            <person name="Caballero-Perez J."/>
            <person name="Catarino B."/>
            <person name="Chen F."/>
            <person name="Chiyoda S."/>
            <person name="Chovatia M."/>
            <person name="Davies K."/>
            <person name="Delmans M."/>
            <person name="Demura T."/>
            <person name="Dierschke T."/>
            <person name="Dolan L."/>
            <person name="Dorantes-Acosta A."/>
            <person name="Eklund D."/>
            <person name="Florent S."/>
            <person name="Flores-Sandoval E."/>
            <person name="Fujiyama A."/>
            <person name="Fukuzawa H."/>
            <person name="Galik B."/>
            <person name="Grimanelli D."/>
            <person name="Grimwood J."/>
            <person name="Grossniklaus U."/>
            <person name="Hamada T."/>
            <person name="Haseloff J."/>
            <person name="Hetherington A."/>
            <person name="Higo A."/>
            <person name="Hirakawa Y."/>
            <person name="Hundley H."/>
            <person name="Ikeda Y."/>
            <person name="Inoue K."/>
            <person name="Inoue S."/>
            <person name="Ishida S."/>
            <person name="Jia Q."/>
            <person name="Kakita M."/>
            <person name="Kanazawa T."/>
            <person name="Kawai Y."/>
            <person name="Kawashima T."/>
            <person name="Kennedy M."/>
            <person name="Kinose K."/>
            <person name="Kinoshita T."/>
            <person name="Kohara Y."/>
            <person name="Koide E."/>
            <person name="Komatsu K."/>
            <person name="Kopischke S."/>
            <person name="Kubo M."/>
            <person name="Kyozuka J."/>
            <person name="Lagercrantz U."/>
            <person name="Lin S."/>
            <person name="Lindquist E."/>
            <person name="Lipzen A."/>
            <person name="Lu C."/>
            <person name="Luna E."/>
            <person name="Martienssen R."/>
            <person name="Minamino N."/>
            <person name="Mizutani M."/>
            <person name="Mizutani M."/>
            <person name="Mochizuki N."/>
            <person name="Monte I."/>
            <person name="Mosher R."/>
            <person name="Nagasaki H."/>
            <person name="Nakagami H."/>
            <person name="Naramoto S."/>
            <person name="Nishitani K."/>
            <person name="Ohtani M."/>
            <person name="Okamoto T."/>
            <person name="Okumura M."/>
            <person name="Phillips J."/>
            <person name="Pollak B."/>
            <person name="Reinders A."/>
            <person name="Roevekamp M."/>
            <person name="Sano R."/>
            <person name="Sawa S."/>
            <person name="Schmid M."/>
            <person name="Shirakawa M."/>
            <person name="Solano R."/>
            <person name="Spunde A."/>
            <person name="Suetsugu N."/>
            <person name="Sugano S."/>
            <person name="Sugiyama A."/>
            <person name="Sun R."/>
            <person name="Suzuki Y."/>
            <person name="Takenaka M."/>
            <person name="Takezawa D."/>
            <person name="Tomogane H."/>
            <person name="Tsuzuki M."/>
            <person name="Ueda T."/>
            <person name="Umeda M."/>
            <person name="Ward J."/>
            <person name="Watanabe Y."/>
            <person name="Yazaki K."/>
            <person name="Yokoyama R."/>
            <person name="Yoshitake Y."/>
            <person name="Yotsui I."/>
            <person name="Zachgo S."/>
            <person name="Schmutz J."/>
        </authorList>
    </citation>
    <scope>NUCLEOTIDE SEQUENCE [LARGE SCALE GENOMIC DNA]</scope>
    <source>
        <strain evidence="6">cv. B-3</strain>
    </source>
</reference>
<dbReference type="PROSITE" id="PS50004">
    <property type="entry name" value="C2"/>
    <property type="match status" value="1"/>
</dbReference>
<evidence type="ECO:0000313" key="6">
    <source>
        <dbReference type="Proteomes" id="UP000264353"/>
    </source>
</evidence>
<evidence type="ECO:0000256" key="3">
    <source>
        <dbReference type="SAM" id="MobiDB-lite"/>
    </source>
</evidence>
<evidence type="ECO:0000259" key="4">
    <source>
        <dbReference type="PROSITE" id="PS50004"/>
    </source>
</evidence>
<dbReference type="InterPro" id="IPR000008">
    <property type="entry name" value="C2_dom"/>
</dbReference>
<proteinExistence type="predicted"/>
<organism evidence="5 6">
    <name type="scientific">Brassica campestris</name>
    <name type="common">Field mustard</name>
    <dbReference type="NCBI Taxonomy" id="3711"/>
    <lineage>
        <taxon>Eukaryota</taxon>
        <taxon>Viridiplantae</taxon>
        <taxon>Streptophyta</taxon>
        <taxon>Embryophyta</taxon>
        <taxon>Tracheophyta</taxon>
        <taxon>Spermatophyta</taxon>
        <taxon>Magnoliopsida</taxon>
        <taxon>eudicotyledons</taxon>
        <taxon>Gunneridae</taxon>
        <taxon>Pentapetalae</taxon>
        <taxon>rosids</taxon>
        <taxon>malvids</taxon>
        <taxon>Brassicales</taxon>
        <taxon>Brassicaceae</taxon>
        <taxon>Brassiceae</taxon>
        <taxon>Brassica</taxon>
    </lineage>
</organism>
<gene>
    <name evidence="5" type="ORF">BRARA_I01404</name>
</gene>
<keyword evidence="2" id="KW-0106">Calcium</keyword>
<name>A0A397XTM7_BRACM</name>
<evidence type="ECO:0000256" key="1">
    <source>
        <dbReference type="ARBA" id="ARBA00022723"/>
    </source>
</evidence>
<protein>
    <recommendedName>
        <fullName evidence="4">C2 domain-containing protein</fullName>
    </recommendedName>
</protein>
<evidence type="ECO:0000256" key="2">
    <source>
        <dbReference type="ARBA" id="ARBA00022837"/>
    </source>
</evidence>
<accession>A0A397XTM7</accession>
<dbReference type="PANTHER" id="PTHR46502">
    <property type="entry name" value="C2 DOMAIN-CONTAINING"/>
    <property type="match status" value="1"/>
</dbReference>
<dbReference type="AlphaFoldDB" id="A0A397XTM7"/>